<dbReference type="Proteomes" id="UP000027222">
    <property type="component" value="Unassembled WGS sequence"/>
</dbReference>
<keyword evidence="2" id="KW-0812">Transmembrane</keyword>
<organism evidence="3 4">
    <name type="scientific">Galerina marginata (strain CBS 339.88)</name>
    <dbReference type="NCBI Taxonomy" id="685588"/>
    <lineage>
        <taxon>Eukaryota</taxon>
        <taxon>Fungi</taxon>
        <taxon>Dikarya</taxon>
        <taxon>Basidiomycota</taxon>
        <taxon>Agaricomycotina</taxon>
        <taxon>Agaricomycetes</taxon>
        <taxon>Agaricomycetidae</taxon>
        <taxon>Agaricales</taxon>
        <taxon>Agaricineae</taxon>
        <taxon>Strophariaceae</taxon>
        <taxon>Galerina</taxon>
    </lineage>
</organism>
<name>A0A067TJ41_GALM3</name>
<feature type="compositionally biased region" description="Pro residues" evidence="1">
    <location>
        <begin position="419"/>
        <end position="438"/>
    </location>
</feature>
<dbReference type="STRING" id="685588.A0A067TJ41"/>
<gene>
    <name evidence="3" type="ORF">GALMADRAFT_221168</name>
</gene>
<dbReference type="OrthoDB" id="2576334at2759"/>
<evidence type="ECO:0000256" key="1">
    <source>
        <dbReference type="SAM" id="MobiDB-lite"/>
    </source>
</evidence>
<accession>A0A067TJ41</accession>
<keyword evidence="2" id="KW-1133">Transmembrane helix</keyword>
<feature type="compositionally biased region" description="Low complexity" evidence="1">
    <location>
        <begin position="439"/>
        <end position="453"/>
    </location>
</feature>
<proteinExistence type="predicted"/>
<dbReference type="AlphaFoldDB" id="A0A067TJ41"/>
<feature type="transmembrane region" description="Helical" evidence="2">
    <location>
        <begin position="312"/>
        <end position="336"/>
    </location>
</feature>
<evidence type="ECO:0000256" key="2">
    <source>
        <dbReference type="SAM" id="Phobius"/>
    </source>
</evidence>
<dbReference type="HOGENOM" id="CLU_041311_0_0_1"/>
<reference evidence="4" key="1">
    <citation type="journal article" date="2014" name="Proc. Natl. Acad. Sci. U.S.A.">
        <title>Extensive sampling of basidiomycete genomes demonstrates inadequacy of the white-rot/brown-rot paradigm for wood decay fungi.</title>
        <authorList>
            <person name="Riley R."/>
            <person name="Salamov A.A."/>
            <person name="Brown D.W."/>
            <person name="Nagy L.G."/>
            <person name="Floudas D."/>
            <person name="Held B.W."/>
            <person name="Levasseur A."/>
            <person name="Lombard V."/>
            <person name="Morin E."/>
            <person name="Otillar R."/>
            <person name="Lindquist E.A."/>
            <person name="Sun H."/>
            <person name="LaButti K.M."/>
            <person name="Schmutz J."/>
            <person name="Jabbour D."/>
            <person name="Luo H."/>
            <person name="Baker S.E."/>
            <person name="Pisabarro A.G."/>
            <person name="Walton J.D."/>
            <person name="Blanchette R.A."/>
            <person name="Henrissat B."/>
            <person name="Martin F."/>
            <person name="Cullen D."/>
            <person name="Hibbett D.S."/>
            <person name="Grigoriev I.V."/>
        </authorList>
    </citation>
    <scope>NUCLEOTIDE SEQUENCE [LARGE SCALE GENOMIC DNA]</scope>
    <source>
        <strain evidence="4">CBS 339.88</strain>
    </source>
</reference>
<keyword evidence="4" id="KW-1185">Reference proteome</keyword>
<protein>
    <submittedName>
        <fullName evidence="3">Uncharacterized protein</fullName>
    </submittedName>
</protein>
<dbReference type="EMBL" id="KL142369">
    <property type="protein sequence ID" value="KDR83255.1"/>
    <property type="molecule type" value="Genomic_DNA"/>
</dbReference>
<evidence type="ECO:0000313" key="4">
    <source>
        <dbReference type="Proteomes" id="UP000027222"/>
    </source>
</evidence>
<sequence>MASGFAAPYNVTISNDSPTVTYFPYRDGPVSGGWNLTCTNSVDATWIPHSFCAGASSHRTTYVGASLLIEFEGTAAYLYGQATAGSFVTQLDDQTSYSSSGNPSLGLLSKAEGLPFGKHRLFLNVTQAATISFSEAVLTVGVGNANSGSYNLRNRTLDPFTQTSDGLSTLNPQFTYTGTWYTDVPGTIGATGNVVYPRQHTSQTGAYVTFNLEQTSAFFIYGLINFDLGPFSVTLTPPLDLGSPITTFYNSNAHWISLDRVMYWSSGLDRDKVYSVKITNLGQDTTPWWDFSHIDIIDAGSTSGSGKHEVSVGIIGGAAAGAVVLLLLLLVGFICFRRGRRAKPTPTTKMDFTPEGQRPFDYFIPPAAQDVQYNPYGSTPYEPMPVLPGSPGVYTSLQQPVLYTGHPEVQPTQFNTAFSPPPPPPHSSMLPLPPPPPSSELSSSRLSYQPSGLIALSWNEPEPSSYAGSSTSQKVAGKQSDGPRVVQEEDAGTLSPPEENVVRLPPDYKDAWNQGYK</sequence>
<feature type="region of interest" description="Disordered" evidence="1">
    <location>
        <begin position="410"/>
        <end position="517"/>
    </location>
</feature>
<keyword evidence="2" id="KW-0472">Membrane</keyword>
<evidence type="ECO:0000313" key="3">
    <source>
        <dbReference type="EMBL" id="KDR83255.1"/>
    </source>
</evidence>